<dbReference type="NCBIfam" id="TIGR01891">
    <property type="entry name" value="amidohydrolases"/>
    <property type="match status" value="1"/>
</dbReference>
<dbReference type="PANTHER" id="PTHR11014">
    <property type="entry name" value="PEPTIDASE M20 FAMILY MEMBER"/>
    <property type="match status" value="1"/>
</dbReference>
<sequence>MNEFAVRAKELSSETIEMRRELHQIPELGLDLPRTTKYVMEKLKELGLEPKEICKSGVTAVIEGKKPGKTLILRADMDGLPMEELADLSFRSTEENSHTCGHDLHTAMLLTAAKMLVEKKDELCGRVKLMFQPAEEIFSGAEAMLKGGLMENPKVDAAMDMHVMSEIPVGTITNRSGFVTASCDGFKITVTGKACHGAQPHNGIDPIATAAHLHTALQQLIARETQPSKIAVLTIGQFVAGTTSNIIPEEAVMQGTLRCYDRDLRAYLVGRIHEMTEHIAKAFGATAKVEVFSDVPSIAVDKELLANCMGYIDEMGLDLKKDEEYLFTASDDFARVSELVPSTFIALGARPYEDELYYPNHNSNVIFNEDCLPIGSAIFAQCAFRWLADNQ</sequence>
<dbReference type="InterPro" id="IPR036264">
    <property type="entry name" value="Bact_exopeptidase_dim_dom"/>
</dbReference>
<dbReference type="Pfam" id="PF07687">
    <property type="entry name" value="M20_dimer"/>
    <property type="match status" value="1"/>
</dbReference>
<proteinExistence type="predicted"/>
<dbReference type="Proteomes" id="UP001523566">
    <property type="component" value="Unassembled WGS sequence"/>
</dbReference>
<accession>A0ABT1EAV4</accession>
<gene>
    <name evidence="2" type="ORF">NK125_11075</name>
</gene>
<evidence type="ECO:0000313" key="2">
    <source>
        <dbReference type="EMBL" id="MCP1102960.1"/>
    </source>
</evidence>
<name>A0ABT1EAV4_9FIRM</name>
<comment type="caution">
    <text evidence="2">The sequence shown here is derived from an EMBL/GenBank/DDBJ whole genome shotgun (WGS) entry which is preliminary data.</text>
</comment>
<dbReference type="PANTHER" id="PTHR11014:SF63">
    <property type="entry name" value="METALLOPEPTIDASE, PUTATIVE (AFU_ORTHOLOGUE AFUA_6G09600)-RELATED"/>
    <property type="match status" value="1"/>
</dbReference>
<evidence type="ECO:0000313" key="3">
    <source>
        <dbReference type="Proteomes" id="UP001523566"/>
    </source>
</evidence>
<evidence type="ECO:0000259" key="1">
    <source>
        <dbReference type="Pfam" id="PF07687"/>
    </source>
</evidence>
<organism evidence="2 3">
    <name type="scientific">Aequitasia blattaphilus</name>
    <dbReference type="NCBI Taxonomy" id="2949332"/>
    <lineage>
        <taxon>Bacteria</taxon>
        <taxon>Bacillati</taxon>
        <taxon>Bacillota</taxon>
        <taxon>Clostridia</taxon>
        <taxon>Lachnospirales</taxon>
        <taxon>Lachnospiraceae</taxon>
        <taxon>Aequitasia</taxon>
    </lineage>
</organism>
<dbReference type="SUPFAM" id="SSF55031">
    <property type="entry name" value="Bacterial exopeptidase dimerisation domain"/>
    <property type="match status" value="1"/>
</dbReference>
<protein>
    <submittedName>
        <fullName evidence="2">M20 family metallopeptidase</fullName>
    </submittedName>
</protein>
<dbReference type="CDD" id="cd03886">
    <property type="entry name" value="M20_Acy1"/>
    <property type="match status" value="1"/>
</dbReference>
<dbReference type="InterPro" id="IPR017439">
    <property type="entry name" value="Amidohydrolase"/>
</dbReference>
<dbReference type="InterPro" id="IPR011650">
    <property type="entry name" value="Peptidase_M20_dimer"/>
</dbReference>
<keyword evidence="3" id="KW-1185">Reference proteome</keyword>
<dbReference type="PIRSF" id="PIRSF005962">
    <property type="entry name" value="Pept_M20D_amidohydro"/>
    <property type="match status" value="1"/>
</dbReference>
<reference evidence="2 3" key="1">
    <citation type="journal article" date="2022" name="Genome Biol. Evol.">
        <title>Host diet, physiology and behaviors set the stage for Lachnospiraceae cladogenesis.</title>
        <authorList>
            <person name="Vera-Ponce De Leon A."/>
            <person name="Schneider M."/>
            <person name="Jahnes B.C."/>
            <person name="Sadowski V."/>
            <person name="Camuy-Velez L.A."/>
            <person name="Duan J."/>
            <person name="Sabree Z.L."/>
        </authorList>
    </citation>
    <scope>NUCLEOTIDE SEQUENCE [LARGE SCALE GENOMIC DNA]</scope>
    <source>
        <strain evidence="2 3">PAL113</strain>
    </source>
</reference>
<dbReference type="Gene3D" id="3.30.70.360">
    <property type="match status" value="1"/>
</dbReference>
<dbReference type="SUPFAM" id="SSF53187">
    <property type="entry name" value="Zn-dependent exopeptidases"/>
    <property type="match status" value="1"/>
</dbReference>
<dbReference type="Pfam" id="PF01546">
    <property type="entry name" value="Peptidase_M20"/>
    <property type="match status" value="1"/>
</dbReference>
<dbReference type="RefSeq" id="WP_262066748.1">
    <property type="nucleotide sequence ID" value="NZ_JAMXOD010000016.1"/>
</dbReference>
<dbReference type="InterPro" id="IPR002933">
    <property type="entry name" value="Peptidase_M20"/>
</dbReference>
<dbReference type="EMBL" id="JAMZFW010000016">
    <property type="protein sequence ID" value="MCP1102960.1"/>
    <property type="molecule type" value="Genomic_DNA"/>
</dbReference>
<feature type="domain" description="Peptidase M20 dimerisation" evidence="1">
    <location>
        <begin position="185"/>
        <end position="280"/>
    </location>
</feature>
<dbReference type="Gene3D" id="3.40.630.10">
    <property type="entry name" value="Zn peptidases"/>
    <property type="match status" value="1"/>
</dbReference>